<reference evidence="3 4" key="1">
    <citation type="submission" date="2019-02" db="EMBL/GenBank/DDBJ databases">
        <title>Deep-cultivation of Planctomycetes and their phenomic and genomic characterization uncovers novel biology.</title>
        <authorList>
            <person name="Wiegand S."/>
            <person name="Jogler M."/>
            <person name="Boedeker C."/>
            <person name="Pinto D."/>
            <person name="Vollmers J."/>
            <person name="Rivas-Marin E."/>
            <person name="Kohn T."/>
            <person name="Peeters S.H."/>
            <person name="Heuer A."/>
            <person name="Rast P."/>
            <person name="Oberbeckmann S."/>
            <person name="Bunk B."/>
            <person name="Jeske O."/>
            <person name="Meyerdierks A."/>
            <person name="Storesund J.E."/>
            <person name="Kallscheuer N."/>
            <person name="Luecker S."/>
            <person name="Lage O.M."/>
            <person name="Pohl T."/>
            <person name="Merkel B.J."/>
            <person name="Hornburger P."/>
            <person name="Mueller R.-W."/>
            <person name="Bruemmer F."/>
            <person name="Labrenz M."/>
            <person name="Spormann A.M."/>
            <person name="Op den Camp H."/>
            <person name="Overmann J."/>
            <person name="Amann R."/>
            <person name="Jetten M.S.M."/>
            <person name="Mascher T."/>
            <person name="Medema M.H."/>
            <person name="Devos D.P."/>
            <person name="Kaster A.-K."/>
            <person name="Ovreas L."/>
            <person name="Rohde M."/>
            <person name="Galperin M.Y."/>
            <person name="Jogler C."/>
        </authorList>
    </citation>
    <scope>NUCLEOTIDE SEQUENCE [LARGE SCALE GENOMIC DNA]</scope>
    <source>
        <strain evidence="3 4">HG15A2</strain>
    </source>
</reference>
<name>A0A517MYN1_9BACT</name>
<feature type="region of interest" description="Disordered" evidence="1">
    <location>
        <begin position="1"/>
        <end position="41"/>
    </location>
</feature>
<protein>
    <recommendedName>
        <fullName evidence="2">Anti-sigma-28 factor FlgM C-terminal domain-containing protein</fullName>
    </recommendedName>
</protein>
<accession>A0A517MYN1</accession>
<dbReference type="EMBL" id="CP036263">
    <property type="protein sequence ID" value="QDS99998.1"/>
    <property type="molecule type" value="Genomic_DNA"/>
</dbReference>
<dbReference type="InterPro" id="IPR031316">
    <property type="entry name" value="FlgM_C"/>
</dbReference>
<gene>
    <name evidence="3" type="ORF">HG15A2_33340</name>
</gene>
<dbReference type="RefSeq" id="WP_145061181.1">
    <property type="nucleotide sequence ID" value="NZ_CP036263.1"/>
</dbReference>
<evidence type="ECO:0000259" key="2">
    <source>
        <dbReference type="Pfam" id="PF04316"/>
    </source>
</evidence>
<evidence type="ECO:0000313" key="4">
    <source>
        <dbReference type="Proteomes" id="UP000319852"/>
    </source>
</evidence>
<dbReference type="SUPFAM" id="SSF101498">
    <property type="entry name" value="Anti-sigma factor FlgM"/>
    <property type="match status" value="1"/>
</dbReference>
<dbReference type="AlphaFoldDB" id="A0A517MYN1"/>
<proteinExistence type="predicted"/>
<keyword evidence="4" id="KW-1185">Reference proteome</keyword>
<dbReference type="Proteomes" id="UP000319852">
    <property type="component" value="Chromosome"/>
</dbReference>
<evidence type="ECO:0000256" key="1">
    <source>
        <dbReference type="SAM" id="MobiDB-lite"/>
    </source>
</evidence>
<feature type="domain" description="Anti-sigma-28 factor FlgM C-terminal" evidence="2">
    <location>
        <begin position="37"/>
        <end position="74"/>
    </location>
</feature>
<organism evidence="3 4">
    <name type="scientific">Adhaeretor mobilis</name>
    <dbReference type="NCBI Taxonomy" id="1930276"/>
    <lineage>
        <taxon>Bacteria</taxon>
        <taxon>Pseudomonadati</taxon>
        <taxon>Planctomycetota</taxon>
        <taxon>Planctomycetia</taxon>
        <taxon>Pirellulales</taxon>
        <taxon>Lacipirellulaceae</taxon>
        <taxon>Adhaeretor</taxon>
    </lineage>
</organism>
<sequence>MQIHGPSQVHGPQGIQGPQGSRPVGKAQPATPTAKADRVDISPAAEAAASAAEGDIRADLVSRVKSEIASGMYETPEKLDAALDGFLNELV</sequence>
<dbReference type="Pfam" id="PF04316">
    <property type="entry name" value="FlgM"/>
    <property type="match status" value="1"/>
</dbReference>
<evidence type="ECO:0000313" key="3">
    <source>
        <dbReference type="EMBL" id="QDS99998.1"/>
    </source>
</evidence>
<dbReference type="InterPro" id="IPR035890">
    <property type="entry name" value="Anti-sigma-28_factor_FlgM_sf"/>
</dbReference>
<dbReference type="KEGG" id="amob:HG15A2_33340"/>
<dbReference type="OrthoDB" id="280802at2"/>